<accession>A0A0E9WAK5</accession>
<sequence>MLPACLLMLIVSYHNDAQILCFNGTEHFSLAETVDQRFPNSVLGTHHAGFCYACCLN</sequence>
<evidence type="ECO:0000313" key="2">
    <source>
        <dbReference type="EMBL" id="JAH87311.1"/>
    </source>
</evidence>
<reference evidence="2" key="2">
    <citation type="journal article" date="2015" name="Fish Shellfish Immunol.">
        <title>Early steps in the European eel (Anguilla anguilla)-Vibrio vulnificus interaction in the gills: Role of the RtxA13 toxin.</title>
        <authorList>
            <person name="Callol A."/>
            <person name="Pajuelo D."/>
            <person name="Ebbesson L."/>
            <person name="Teles M."/>
            <person name="MacKenzie S."/>
            <person name="Amaro C."/>
        </authorList>
    </citation>
    <scope>NUCLEOTIDE SEQUENCE</scope>
</reference>
<dbReference type="AlphaFoldDB" id="A0A0E9WAK5"/>
<dbReference type="EMBL" id="GBXM01021266">
    <property type="protein sequence ID" value="JAH87311.1"/>
    <property type="molecule type" value="Transcribed_RNA"/>
</dbReference>
<proteinExistence type="predicted"/>
<keyword evidence="1" id="KW-0732">Signal</keyword>
<feature type="chain" id="PRO_5002434723" evidence="1">
    <location>
        <begin position="18"/>
        <end position="57"/>
    </location>
</feature>
<evidence type="ECO:0000256" key="1">
    <source>
        <dbReference type="SAM" id="SignalP"/>
    </source>
</evidence>
<name>A0A0E9WAK5_ANGAN</name>
<organism evidence="2">
    <name type="scientific">Anguilla anguilla</name>
    <name type="common">European freshwater eel</name>
    <name type="synonym">Muraena anguilla</name>
    <dbReference type="NCBI Taxonomy" id="7936"/>
    <lineage>
        <taxon>Eukaryota</taxon>
        <taxon>Metazoa</taxon>
        <taxon>Chordata</taxon>
        <taxon>Craniata</taxon>
        <taxon>Vertebrata</taxon>
        <taxon>Euteleostomi</taxon>
        <taxon>Actinopterygii</taxon>
        <taxon>Neopterygii</taxon>
        <taxon>Teleostei</taxon>
        <taxon>Anguilliformes</taxon>
        <taxon>Anguillidae</taxon>
        <taxon>Anguilla</taxon>
    </lineage>
</organism>
<reference evidence="2" key="1">
    <citation type="submission" date="2014-11" db="EMBL/GenBank/DDBJ databases">
        <authorList>
            <person name="Amaro Gonzalez C."/>
        </authorList>
    </citation>
    <scope>NUCLEOTIDE SEQUENCE</scope>
</reference>
<feature type="signal peptide" evidence="1">
    <location>
        <begin position="1"/>
        <end position="17"/>
    </location>
</feature>
<protein>
    <submittedName>
        <fullName evidence="2">Uncharacterized protein</fullName>
    </submittedName>
</protein>